<name>A0A662YWY5_ACIRT</name>
<protein>
    <submittedName>
        <fullName evidence="1">Uncharacterized protein</fullName>
    </submittedName>
</protein>
<reference evidence="1 2" key="1">
    <citation type="submission" date="2019-01" db="EMBL/GenBank/DDBJ databases">
        <title>Draft Genome and Complete Hox-Cluster Characterization of the Sterlet Sturgeon (Acipenser ruthenus).</title>
        <authorList>
            <person name="Wei Q."/>
        </authorList>
    </citation>
    <scope>NUCLEOTIDE SEQUENCE [LARGE SCALE GENOMIC DNA]</scope>
    <source>
        <strain evidence="1">WHYD16114868_AA</strain>
        <tissue evidence="1">Blood</tissue>
    </source>
</reference>
<gene>
    <name evidence="1" type="ORF">EOD39_9571</name>
</gene>
<sequence>MKVMICQVLFRLFGDPLVDTGIAEFRTGLK</sequence>
<keyword evidence="2" id="KW-1185">Reference proteome</keyword>
<comment type="caution">
    <text evidence="1">The sequence shown here is derived from an EMBL/GenBank/DDBJ whole genome shotgun (WGS) entry which is preliminary data.</text>
</comment>
<organism evidence="1 2">
    <name type="scientific">Acipenser ruthenus</name>
    <name type="common">Sterlet sturgeon</name>
    <dbReference type="NCBI Taxonomy" id="7906"/>
    <lineage>
        <taxon>Eukaryota</taxon>
        <taxon>Metazoa</taxon>
        <taxon>Chordata</taxon>
        <taxon>Craniata</taxon>
        <taxon>Vertebrata</taxon>
        <taxon>Euteleostomi</taxon>
        <taxon>Actinopterygii</taxon>
        <taxon>Chondrostei</taxon>
        <taxon>Acipenseriformes</taxon>
        <taxon>Acipenseridae</taxon>
        <taxon>Acipenser</taxon>
    </lineage>
</organism>
<accession>A0A662YWY5</accession>
<dbReference type="EMBL" id="SCEB01000188">
    <property type="protein sequence ID" value="RXN00402.1"/>
    <property type="molecule type" value="Genomic_DNA"/>
</dbReference>
<evidence type="ECO:0000313" key="2">
    <source>
        <dbReference type="Proteomes" id="UP000289886"/>
    </source>
</evidence>
<dbReference type="Proteomes" id="UP000289886">
    <property type="component" value="Unassembled WGS sequence"/>
</dbReference>
<evidence type="ECO:0000313" key="1">
    <source>
        <dbReference type="EMBL" id="RXN00402.1"/>
    </source>
</evidence>
<proteinExistence type="predicted"/>
<dbReference type="AlphaFoldDB" id="A0A662YWY5"/>